<dbReference type="InterPro" id="IPR002048">
    <property type="entry name" value="EF_hand_dom"/>
</dbReference>
<evidence type="ECO:0000256" key="1">
    <source>
        <dbReference type="SAM" id="SignalP"/>
    </source>
</evidence>
<proteinExistence type="predicted"/>
<accession>A0A1M4N1M1</accession>
<keyword evidence="1" id="KW-0732">Signal</keyword>
<evidence type="ECO:0000313" key="3">
    <source>
        <dbReference type="EMBL" id="SCM68760.1"/>
    </source>
</evidence>
<protein>
    <recommendedName>
        <fullName evidence="2">EF-hand domain-containing protein</fullName>
    </recommendedName>
</protein>
<dbReference type="InterPro" id="IPR011992">
    <property type="entry name" value="EF-hand-dom_pair"/>
</dbReference>
<dbReference type="InterPro" id="IPR018247">
    <property type="entry name" value="EF_Hand_1_Ca_BS"/>
</dbReference>
<sequence>MKPIQLALPLIFAASVTLAENGVPGSHFIENWDLDGDGQVTLAEAQERRGDVFYSFDADEDGFIDGEEYKNFDEARKNDMEGQGGHGNGAMKNAEGGMHLAYNDADSDGRVSRAEFLGRTEAWIGQMDRNGDGVVTTADFGRK</sequence>
<dbReference type="AlphaFoldDB" id="A0A1M4N1M1"/>
<dbReference type="Pfam" id="PF13202">
    <property type="entry name" value="EF-hand_5"/>
    <property type="match status" value="2"/>
</dbReference>
<feature type="domain" description="EF-hand" evidence="2">
    <location>
        <begin position="44"/>
        <end position="79"/>
    </location>
</feature>
<feature type="signal peptide" evidence="1">
    <location>
        <begin position="1"/>
        <end position="19"/>
    </location>
</feature>
<dbReference type="RefSeq" id="WP_072707645.1">
    <property type="nucleotide sequence ID" value="NZ_FMJB01000060.1"/>
</dbReference>
<reference evidence="4" key="1">
    <citation type="submission" date="2016-09" db="EMBL/GenBank/DDBJ databases">
        <authorList>
            <person name="Wibberg D."/>
        </authorList>
    </citation>
    <scope>NUCLEOTIDE SEQUENCE [LARGE SCALE GENOMIC DNA]</scope>
</reference>
<dbReference type="Gene3D" id="1.10.238.10">
    <property type="entry name" value="EF-hand"/>
    <property type="match status" value="2"/>
</dbReference>
<dbReference type="Proteomes" id="UP000184085">
    <property type="component" value="Unassembled WGS sequence"/>
</dbReference>
<gene>
    <name evidence="3" type="ORF">KARMA_2988</name>
</gene>
<dbReference type="PROSITE" id="PS00018">
    <property type="entry name" value="EF_HAND_1"/>
    <property type="match status" value="2"/>
</dbReference>
<organism evidence="3 4">
    <name type="scientific">Donghicola eburneus</name>
    <dbReference type="NCBI Taxonomy" id="393278"/>
    <lineage>
        <taxon>Bacteria</taxon>
        <taxon>Pseudomonadati</taxon>
        <taxon>Pseudomonadota</taxon>
        <taxon>Alphaproteobacteria</taxon>
        <taxon>Rhodobacterales</taxon>
        <taxon>Roseobacteraceae</taxon>
        <taxon>Donghicola</taxon>
    </lineage>
</organism>
<name>A0A1M4N1M1_9RHOB</name>
<dbReference type="GO" id="GO:0005509">
    <property type="term" value="F:calcium ion binding"/>
    <property type="evidence" value="ECO:0007669"/>
    <property type="project" value="InterPro"/>
</dbReference>
<keyword evidence="4" id="KW-1185">Reference proteome</keyword>
<feature type="chain" id="PRO_5009906699" description="EF-hand domain-containing protein" evidence="1">
    <location>
        <begin position="20"/>
        <end position="143"/>
    </location>
</feature>
<evidence type="ECO:0000313" key="4">
    <source>
        <dbReference type="Proteomes" id="UP000184085"/>
    </source>
</evidence>
<evidence type="ECO:0000259" key="2">
    <source>
        <dbReference type="PROSITE" id="PS50222"/>
    </source>
</evidence>
<dbReference type="PROSITE" id="PS50222">
    <property type="entry name" value="EF_HAND_2"/>
    <property type="match status" value="1"/>
</dbReference>
<dbReference type="SUPFAM" id="SSF47473">
    <property type="entry name" value="EF-hand"/>
    <property type="match status" value="1"/>
</dbReference>
<dbReference type="EMBL" id="FMJB01000060">
    <property type="protein sequence ID" value="SCM68760.1"/>
    <property type="molecule type" value="Genomic_DNA"/>
</dbReference>